<feature type="compositionally biased region" description="Basic and acidic residues" evidence="1">
    <location>
        <begin position="31"/>
        <end position="55"/>
    </location>
</feature>
<organism evidence="2 3">
    <name type="scientific">Actinopolyspora alba</name>
    <dbReference type="NCBI Taxonomy" id="673379"/>
    <lineage>
        <taxon>Bacteria</taxon>
        <taxon>Bacillati</taxon>
        <taxon>Actinomycetota</taxon>
        <taxon>Actinomycetes</taxon>
        <taxon>Actinopolysporales</taxon>
        <taxon>Actinopolysporaceae</taxon>
        <taxon>Actinopolyspora</taxon>
        <taxon>Actinopolyspora alba group</taxon>
    </lineage>
</organism>
<evidence type="ECO:0000313" key="3">
    <source>
        <dbReference type="Proteomes" id="UP000198716"/>
    </source>
</evidence>
<feature type="compositionally biased region" description="Basic and acidic residues" evidence="1">
    <location>
        <begin position="1"/>
        <end position="22"/>
    </location>
</feature>
<dbReference type="Proteomes" id="UP000198716">
    <property type="component" value="Unassembled WGS sequence"/>
</dbReference>
<keyword evidence="3" id="KW-1185">Reference proteome</keyword>
<reference evidence="3" key="1">
    <citation type="submission" date="2016-10" db="EMBL/GenBank/DDBJ databases">
        <authorList>
            <person name="Varghese N."/>
            <person name="Submissions S."/>
        </authorList>
    </citation>
    <scope>NUCLEOTIDE SEQUENCE [LARGE SCALE GENOMIC DNA]</scope>
    <source>
        <strain evidence="3">DSM 45004</strain>
    </source>
</reference>
<sequence>MRGNASDRRPADPGRIEHRFPDVPRGLAVRPNREATDESARRPEPNGRVTTELERTTSNGGSGLRGRQKARPGSFESVDAVL</sequence>
<evidence type="ECO:0000256" key="1">
    <source>
        <dbReference type="SAM" id="MobiDB-lite"/>
    </source>
</evidence>
<gene>
    <name evidence="2" type="ORF">SAMN04487819_11558</name>
</gene>
<protein>
    <submittedName>
        <fullName evidence="2">Uncharacterized protein</fullName>
    </submittedName>
</protein>
<evidence type="ECO:0000313" key="2">
    <source>
        <dbReference type="EMBL" id="SFE50825.1"/>
    </source>
</evidence>
<accession>A0A1I2B3R9</accession>
<feature type="region of interest" description="Disordered" evidence="1">
    <location>
        <begin position="1"/>
        <end position="82"/>
    </location>
</feature>
<proteinExistence type="predicted"/>
<dbReference type="AlphaFoldDB" id="A0A1I2B3R9"/>
<dbReference type="EMBL" id="FOMZ01000015">
    <property type="protein sequence ID" value="SFE50825.1"/>
    <property type="molecule type" value="Genomic_DNA"/>
</dbReference>
<name>A0A1I2B3R9_9ACTN</name>